<dbReference type="Proteomes" id="UP000664169">
    <property type="component" value="Unassembled WGS sequence"/>
</dbReference>
<keyword evidence="2" id="KW-1185">Reference proteome</keyword>
<accession>A0A8H3IE70</accession>
<evidence type="ECO:0000313" key="1">
    <source>
        <dbReference type="EMBL" id="CAF9924772.1"/>
    </source>
</evidence>
<name>A0A8H3IE70_9LECA</name>
<organism evidence="1 2">
    <name type="scientific">Gomphillus americanus</name>
    <dbReference type="NCBI Taxonomy" id="1940652"/>
    <lineage>
        <taxon>Eukaryota</taxon>
        <taxon>Fungi</taxon>
        <taxon>Dikarya</taxon>
        <taxon>Ascomycota</taxon>
        <taxon>Pezizomycotina</taxon>
        <taxon>Lecanoromycetes</taxon>
        <taxon>OSLEUM clade</taxon>
        <taxon>Ostropomycetidae</taxon>
        <taxon>Ostropales</taxon>
        <taxon>Graphidaceae</taxon>
        <taxon>Gomphilloideae</taxon>
        <taxon>Gomphillus</taxon>
    </lineage>
</organism>
<gene>
    <name evidence="1" type="ORF">GOMPHAMPRED_003703</name>
</gene>
<sequence>MASTIDGTHPQHALSIGQAPSLIECNGQEMNLCWRGLPFEIVTMVIKRLVDEDDVKMVMFSGGDPRLNCSKYKDLTRAFLRVRNVQNLYIRFLPHPQGVLLPVRYADELQSTIKKISETCWRMVSDDGPAKERPQAVQVEGLRDERLCRLIENRLMRIKNDEEIIEAVSSCQNDSLKRFVSGSPRSEI</sequence>
<dbReference type="AlphaFoldDB" id="A0A8H3IE70"/>
<comment type="caution">
    <text evidence="1">The sequence shown here is derived from an EMBL/GenBank/DDBJ whole genome shotgun (WGS) entry which is preliminary data.</text>
</comment>
<evidence type="ECO:0000313" key="2">
    <source>
        <dbReference type="Proteomes" id="UP000664169"/>
    </source>
</evidence>
<protein>
    <submittedName>
        <fullName evidence="1">Uncharacterized protein</fullName>
    </submittedName>
</protein>
<proteinExistence type="predicted"/>
<reference evidence="1" key="1">
    <citation type="submission" date="2021-03" db="EMBL/GenBank/DDBJ databases">
        <authorList>
            <person name="Tagirdzhanova G."/>
        </authorList>
    </citation>
    <scope>NUCLEOTIDE SEQUENCE</scope>
</reference>
<dbReference type="EMBL" id="CAJPDQ010000022">
    <property type="protein sequence ID" value="CAF9924772.1"/>
    <property type="molecule type" value="Genomic_DNA"/>
</dbReference>